<dbReference type="InterPro" id="IPR008906">
    <property type="entry name" value="HATC_C_dom"/>
</dbReference>
<proteinExistence type="predicted"/>
<name>A0A815R3T2_ADIRI</name>
<dbReference type="PANTHER" id="PTHR45749:SF37">
    <property type="entry name" value="OS05G0311600 PROTEIN"/>
    <property type="match status" value="1"/>
</dbReference>
<comment type="caution">
    <text evidence="2">The sequence shown here is derived from an EMBL/GenBank/DDBJ whole genome shotgun (WGS) entry which is preliminary data.</text>
</comment>
<evidence type="ECO:0000313" key="3">
    <source>
        <dbReference type="Proteomes" id="UP000663852"/>
    </source>
</evidence>
<evidence type="ECO:0000259" key="1">
    <source>
        <dbReference type="SMART" id="SM00597"/>
    </source>
</evidence>
<dbReference type="AlphaFoldDB" id="A0A815R3T2"/>
<dbReference type="OrthoDB" id="6611240at2759"/>
<sequence>MELTAINSSTSYESQDLFSSSSVDPNVCDVNSTIQLSSFHSQDLSSSPFQNQMSASDVNSVASSSTLIICSPSNNTFQVKSTCDFDDISKSCNNIATQPKLTSYPITTDKRSFQSSGYKERPWLEYSVKNNMAYCYYCRHFSCKRSNNHDAFARTGFNNWKRALEATGGLLKHSQSKLHVTSTKNYESYVLRRQSNSNVMNKLDAGRVIHIQVTEKILKVPTKLNQLQKILQKNRLKSGFLLVLFTWVSEEGSAKRSIDGGGLLMHVKKSIFIITTFILHKLFGLIKILSDHLKSSSLDYVRGEHLVSSIVQQISDLRNEQSYKQIYDEAKQFCNSNGIDLVQRYHVNRKTKIPDRFKDCFVNSTIGQREILSTSTDFMNQIYFPLIDCMLSMSTVYPESEKFLSSEDVDAFCRHVDVESNSLKNEFAVIKSMFKAKKIDDVIQFFKELIPYSTAFPQTILMIKNAMTMPVSQVTCERSFSKMKIIKNYLRNSMSNARLSDLTVLAIEREILIDYEQVVGIFARNHKNSRIWLCSDYLKRLKINSQALLIYTRTLFLYYRKNFFDELKS</sequence>
<organism evidence="2 3">
    <name type="scientific">Adineta ricciae</name>
    <name type="common">Rotifer</name>
    <dbReference type="NCBI Taxonomy" id="249248"/>
    <lineage>
        <taxon>Eukaryota</taxon>
        <taxon>Metazoa</taxon>
        <taxon>Spiralia</taxon>
        <taxon>Gnathifera</taxon>
        <taxon>Rotifera</taxon>
        <taxon>Eurotatoria</taxon>
        <taxon>Bdelloidea</taxon>
        <taxon>Adinetida</taxon>
        <taxon>Adinetidae</taxon>
        <taxon>Adineta</taxon>
    </lineage>
</organism>
<accession>A0A815R3T2</accession>
<protein>
    <recommendedName>
        <fullName evidence="1">TTF-type domain-containing protein</fullName>
    </recommendedName>
</protein>
<feature type="domain" description="TTF-type" evidence="1">
    <location>
        <begin position="109"/>
        <end position="202"/>
    </location>
</feature>
<dbReference type="GO" id="GO:0046983">
    <property type="term" value="F:protein dimerization activity"/>
    <property type="evidence" value="ECO:0007669"/>
    <property type="project" value="InterPro"/>
</dbReference>
<gene>
    <name evidence="2" type="ORF">EDS130_LOCUS40839</name>
</gene>
<dbReference type="Pfam" id="PF05699">
    <property type="entry name" value="Dimer_Tnp_hAT"/>
    <property type="match status" value="1"/>
</dbReference>
<reference evidence="2" key="1">
    <citation type="submission" date="2021-02" db="EMBL/GenBank/DDBJ databases">
        <authorList>
            <person name="Nowell W R."/>
        </authorList>
    </citation>
    <scope>NUCLEOTIDE SEQUENCE</scope>
</reference>
<dbReference type="InterPro" id="IPR006580">
    <property type="entry name" value="Znf_TTF"/>
</dbReference>
<dbReference type="PANTHER" id="PTHR45749">
    <property type="match status" value="1"/>
</dbReference>
<dbReference type="EMBL" id="CAJNOJ010000509">
    <property type="protein sequence ID" value="CAF1471740.1"/>
    <property type="molecule type" value="Genomic_DNA"/>
</dbReference>
<evidence type="ECO:0000313" key="2">
    <source>
        <dbReference type="EMBL" id="CAF1471740.1"/>
    </source>
</evidence>
<dbReference type="SMART" id="SM00597">
    <property type="entry name" value="ZnF_TTF"/>
    <property type="match status" value="1"/>
</dbReference>
<dbReference type="Proteomes" id="UP000663852">
    <property type="component" value="Unassembled WGS sequence"/>
</dbReference>